<dbReference type="Proteomes" id="UP001257914">
    <property type="component" value="Unassembled WGS sequence"/>
</dbReference>
<dbReference type="Pfam" id="PF13671">
    <property type="entry name" value="AAA_33"/>
    <property type="match status" value="1"/>
</dbReference>
<evidence type="ECO:0000313" key="2">
    <source>
        <dbReference type="Proteomes" id="UP001257914"/>
    </source>
</evidence>
<comment type="caution">
    <text evidence="1">The sequence shown here is derived from an EMBL/GenBank/DDBJ whole genome shotgun (WGS) entry which is preliminary data.</text>
</comment>
<dbReference type="Gene3D" id="3.40.50.300">
    <property type="entry name" value="P-loop containing nucleotide triphosphate hydrolases"/>
    <property type="match status" value="1"/>
</dbReference>
<name>A0ABU3QZ57_9GAMM</name>
<proteinExistence type="predicted"/>
<sequence>MQLGKLIYFCGKMGAGKSTESKKVAVSINGVLISEDDWLSALYPEQILSFDDYIQYSNLLKPLIKTHVQHLLRIGTNVVLDFPANTKKQRQWFKQLTTEISADSELIYLEAENELCLTHIAQRRIEQPS</sequence>
<keyword evidence="1" id="KW-0547">Nucleotide-binding</keyword>
<dbReference type="EMBL" id="JAWCUA010000007">
    <property type="protein sequence ID" value="MDU0112710.1"/>
    <property type="molecule type" value="Genomic_DNA"/>
</dbReference>
<gene>
    <name evidence="1" type="ORF">RT723_06770</name>
</gene>
<organism evidence="1 2">
    <name type="scientific">Psychrosphaera aquimarina</name>
    <dbReference type="NCBI Taxonomy" id="2044854"/>
    <lineage>
        <taxon>Bacteria</taxon>
        <taxon>Pseudomonadati</taxon>
        <taxon>Pseudomonadota</taxon>
        <taxon>Gammaproteobacteria</taxon>
        <taxon>Alteromonadales</taxon>
        <taxon>Pseudoalteromonadaceae</taxon>
        <taxon>Psychrosphaera</taxon>
    </lineage>
</organism>
<evidence type="ECO:0000313" key="1">
    <source>
        <dbReference type="EMBL" id="MDU0112710.1"/>
    </source>
</evidence>
<keyword evidence="2" id="KW-1185">Reference proteome</keyword>
<protein>
    <submittedName>
        <fullName evidence="1">ATP-binding protein</fullName>
    </submittedName>
</protein>
<dbReference type="InterPro" id="IPR027417">
    <property type="entry name" value="P-loop_NTPase"/>
</dbReference>
<dbReference type="SUPFAM" id="SSF52540">
    <property type="entry name" value="P-loop containing nucleoside triphosphate hydrolases"/>
    <property type="match status" value="1"/>
</dbReference>
<dbReference type="GO" id="GO:0005524">
    <property type="term" value="F:ATP binding"/>
    <property type="evidence" value="ECO:0007669"/>
    <property type="project" value="UniProtKB-KW"/>
</dbReference>
<dbReference type="RefSeq" id="WP_315946421.1">
    <property type="nucleotide sequence ID" value="NZ_JAWCUA010000007.1"/>
</dbReference>
<accession>A0ABU3QZ57</accession>
<keyword evidence="1" id="KW-0067">ATP-binding</keyword>
<reference evidence="1 2" key="1">
    <citation type="submission" date="2023-10" db="EMBL/GenBank/DDBJ databases">
        <title>Psychrosphaera aquimaarina strain SW33 isolated from seawater.</title>
        <authorList>
            <person name="Bayburt H."/>
            <person name="Kim J.M."/>
            <person name="Choi B.J."/>
            <person name="Jeon C.O."/>
        </authorList>
    </citation>
    <scope>NUCLEOTIDE SEQUENCE [LARGE SCALE GENOMIC DNA]</scope>
    <source>
        <strain evidence="1 2">KCTC 52743</strain>
    </source>
</reference>